<dbReference type="EMBL" id="CAJOBA010000149">
    <property type="protein sequence ID" value="CAF3508637.1"/>
    <property type="molecule type" value="Genomic_DNA"/>
</dbReference>
<keyword evidence="1" id="KW-0812">Transmembrane</keyword>
<feature type="transmembrane region" description="Helical" evidence="1">
    <location>
        <begin position="6"/>
        <end position="29"/>
    </location>
</feature>
<name>A0A8S2CPW0_9BILA</name>
<comment type="caution">
    <text evidence="2">The sequence shown here is derived from an EMBL/GenBank/DDBJ whole genome shotgun (WGS) entry which is preliminary data.</text>
</comment>
<evidence type="ECO:0000256" key="1">
    <source>
        <dbReference type="SAM" id="Phobius"/>
    </source>
</evidence>
<evidence type="ECO:0000313" key="2">
    <source>
        <dbReference type="EMBL" id="CAF0732735.1"/>
    </source>
</evidence>
<dbReference type="AlphaFoldDB" id="A0A8S2CPW0"/>
<proteinExistence type="predicted"/>
<dbReference type="Proteomes" id="UP000677228">
    <property type="component" value="Unassembled WGS sequence"/>
</dbReference>
<evidence type="ECO:0000313" key="4">
    <source>
        <dbReference type="Proteomes" id="UP000677228"/>
    </source>
</evidence>
<organism evidence="2 4">
    <name type="scientific">Didymodactylos carnosus</name>
    <dbReference type="NCBI Taxonomy" id="1234261"/>
    <lineage>
        <taxon>Eukaryota</taxon>
        <taxon>Metazoa</taxon>
        <taxon>Spiralia</taxon>
        <taxon>Gnathifera</taxon>
        <taxon>Rotifera</taxon>
        <taxon>Eurotatoria</taxon>
        <taxon>Bdelloidea</taxon>
        <taxon>Philodinida</taxon>
        <taxon>Philodinidae</taxon>
        <taxon>Didymodactylos</taxon>
    </lineage>
</organism>
<evidence type="ECO:0000313" key="3">
    <source>
        <dbReference type="EMBL" id="CAF3508637.1"/>
    </source>
</evidence>
<sequence>MLSFTQIVYIIVFHIYFVKIGLTLCVLCYGQISLLKPPSTVISDEQLSDLSSNHAPLHEFLELYKRRSDSRGALPLFRGSNLGIFVRKRPDTDHSMTRRKETRNDLENSILADEDATTNLLLKNHRRHEYDDSAGPMFG</sequence>
<protein>
    <submittedName>
        <fullName evidence="2">Uncharacterized protein</fullName>
    </submittedName>
</protein>
<gene>
    <name evidence="2" type="ORF">OVA965_LOCUS923</name>
    <name evidence="3" type="ORF">TMI583_LOCUS924</name>
</gene>
<accession>A0A8S2CPW0</accession>
<dbReference type="EMBL" id="CAJNOK010000149">
    <property type="protein sequence ID" value="CAF0732735.1"/>
    <property type="molecule type" value="Genomic_DNA"/>
</dbReference>
<dbReference type="Proteomes" id="UP000682733">
    <property type="component" value="Unassembled WGS sequence"/>
</dbReference>
<reference evidence="2" key="1">
    <citation type="submission" date="2021-02" db="EMBL/GenBank/DDBJ databases">
        <authorList>
            <person name="Nowell W R."/>
        </authorList>
    </citation>
    <scope>NUCLEOTIDE SEQUENCE</scope>
</reference>
<keyword evidence="1" id="KW-1133">Transmembrane helix</keyword>
<keyword evidence="1" id="KW-0472">Membrane</keyword>